<comment type="similarity">
    <text evidence="1">Belongs to the short-chain dehydrogenases/reductases (SDR) family.</text>
</comment>
<dbReference type="InterPro" id="IPR045313">
    <property type="entry name" value="CBR1-like"/>
</dbReference>
<evidence type="ECO:0000256" key="4">
    <source>
        <dbReference type="SAM" id="MobiDB-lite"/>
    </source>
</evidence>
<dbReference type="GO" id="GO:0016020">
    <property type="term" value="C:membrane"/>
    <property type="evidence" value="ECO:0007669"/>
    <property type="project" value="TreeGrafter"/>
</dbReference>
<evidence type="ECO:0000313" key="6">
    <source>
        <dbReference type="Proteomes" id="UP000536624"/>
    </source>
</evidence>
<dbReference type="PANTHER" id="PTHR43490:SF99">
    <property type="entry name" value="SHORT-CHAIN DEHYDROGENASE_REDUCTASE"/>
    <property type="match status" value="1"/>
</dbReference>
<dbReference type="SUPFAM" id="SSF51735">
    <property type="entry name" value="NAD(P)-binding Rossmann-fold domains"/>
    <property type="match status" value="1"/>
</dbReference>
<dbReference type="AntiFam" id="ANF00185">
    <property type="entry name" value="Shadow ORF (opposite ybhD)"/>
</dbReference>
<dbReference type="EMBL" id="JAALLH010000001">
    <property type="protein sequence ID" value="NIY63856.1"/>
    <property type="molecule type" value="Genomic_DNA"/>
</dbReference>
<keyword evidence="3" id="KW-0560">Oxidoreductase</keyword>
<name>A0A7X5WZF9_STRMQ</name>
<feature type="region of interest" description="Disordered" evidence="4">
    <location>
        <begin position="66"/>
        <end position="88"/>
    </location>
</feature>
<dbReference type="Gene3D" id="3.40.50.720">
    <property type="entry name" value="NAD(P)-binding Rossmann-like Domain"/>
    <property type="match status" value="1"/>
</dbReference>
<dbReference type="PANTHER" id="PTHR43490">
    <property type="entry name" value="(+)-NEOMENTHOL DEHYDROGENASE"/>
    <property type="match status" value="1"/>
</dbReference>
<dbReference type="Proteomes" id="UP000536624">
    <property type="component" value="Unassembled WGS sequence"/>
</dbReference>
<sequence length="422" mass="43587">MQQSHIGLPVLQQLLVLMCLAEQEIDGGRAGFRAVGVEEFGQQLVGGAGFGGEDQVGTPLRGLLGTPLGRGHRAEDGAPLGQQHGSGLGERHLAAGALQKRDPELSFEPGEGAGQGRLGYLQTLGGPAEVQFLGDGDEVPQLAYLHMCTVSPADGRSMSPGYRCATEMVLVPGRGATMLAVMSEKTIALVTGANKGIGYEIAAGLGALGWSVGVGARDEGRRVEAVAKLRAAGADAFGVPLDVTDDGSVTAAARLIEERAGRLDVLVNNAGAAGGWPEAPTTIDLETVRRLVETNVIGVIRVTNAMLPLLRHSAHPRIVNQSSHVGSLTLQTAPDADLGGISGAYAPTKTYLNAVTIQYAKELSGTNILINNACPGYVATDLNGFSGTQTPEQGAAIAIRLATLPDDGPTGQLFDDKGVVPW</sequence>
<evidence type="ECO:0000313" key="5">
    <source>
        <dbReference type="EMBL" id="NIY63856.1"/>
    </source>
</evidence>
<dbReference type="InterPro" id="IPR036291">
    <property type="entry name" value="NAD(P)-bd_dom_sf"/>
</dbReference>
<reference evidence="5 6" key="1">
    <citation type="submission" date="2020-02" db="EMBL/GenBank/DDBJ databases">
        <title>Streptomyces malaysiensis DSM14702 (JHCC583434, PFL_A843) Genome sequencing and assembly.</title>
        <authorList>
            <person name="Samborskyy M."/>
        </authorList>
    </citation>
    <scope>NUCLEOTIDE SEQUENCE [LARGE SCALE GENOMIC DNA]</scope>
    <source>
        <strain evidence="5 6">DSM 14702</strain>
    </source>
</reference>
<keyword evidence="2" id="KW-0521">NADP</keyword>
<evidence type="ECO:0000256" key="3">
    <source>
        <dbReference type="ARBA" id="ARBA00023002"/>
    </source>
</evidence>
<dbReference type="AlphaFoldDB" id="A0A7X5WZF9"/>
<organism evidence="5 6">
    <name type="scientific">Streptomyces malaysiensis</name>
    <dbReference type="NCBI Taxonomy" id="92644"/>
    <lineage>
        <taxon>Bacteria</taxon>
        <taxon>Bacillati</taxon>
        <taxon>Actinomycetota</taxon>
        <taxon>Actinomycetes</taxon>
        <taxon>Kitasatosporales</taxon>
        <taxon>Streptomycetaceae</taxon>
        <taxon>Streptomyces</taxon>
        <taxon>Streptomyces violaceusniger group</taxon>
    </lineage>
</organism>
<dbReference type="Pfam" id="PF00106">
    <property type="entry name" value="adh_short"/>
    <property type="match status" value="1"/>
</dbReference>
<gene>
    <name evidence="5" type="ORF">SMALB_1801</name>
</gene>
<dbReference type="GO" id="GO:0016616">
    <property type="term" value="F:oxidoreductase activity, acting on the CH-OH group of donors, NAD or NADP as acceptor"/>
    <property type="evidence" value="ECO:0007669"/>
    <property type="project" value="InterPro"/>
</dbReference>
<accession>A0A7X5WZF9</accession>
<evidence type="ECO:0000256" key="2">
    <source>
        <dbReference type="ARBA" id="ARBA00022857"/>
    </source>
</evidence>
<comment type="caution">
    <text evidence="5">The sequence shown here is derived from an EMBL/GenBank/DDBJ whole genome shotgun (WGS) entry which is preliminary data.</text>
</comment>
<evidence type="ECO:0008006" key="7">
    <source>
        <dbReference type="Google" id="ProtNLM"/>
    </source>
</evidence>
<protein>
    <recommendedName>
        <fullName evidence="7">SDR family NAD(P)-dependent oxidoreductase</fullName>
    </recommendedName>
</protein>
<proteinExistence type="inferred from homology"/>
<evidence type="ECO:0000256" key="1">
    <source>
        <dbReference type="ARBA" id="ARBA00006484"/>
    </source>
</evidence>
<dbReference type="PRINTS" id="PR00081">
    <property type="entry name" value="GDHRDH"/>
</dbReference>
<dbReference type="InterPro" id="IPR002347">
    <property type="entry name" value="SDR_fam"/>
</dbReference>
<dbReference type="CDD" id="cd05324">
    <property type="entry name" value="carb_red_PTCR-like_SDR_c"/>
    <property type="match status" value="1"/>
</dbReference>